<keyword evidence="3" id="KW-0032">Aminotransferase</keyword>
<sequence length="417" mass="46171">MLSKLSKSRKPAPSDPTSFPYESQPGMISMLAGKPNPSVFPLVSLTMKVRSPNPRVDDTLTDLCLDGEDLAVALQYGATSGIPELVQWLTDLTCQLHGCQPDEGWRVSTGAGSQDLLYKSFAALVEPGDTIFMESPTYPGVLPIVQALGCNIIQVPSDAEGVDPTSMASILESWPKNTPYPKLLYTVPFGSNPSGSTTTLPRRIEVLRLARKYNFIIMEDDPYYHLYYGAMPRPPSYFSLERKVGGELGRVLRFDSFSKIMAGGLPIDFHSATANLQASGTSQMLVLKLMRHWGISGFLAHTAMCAQFYCDKRDLFEKYLQKHLTGLAEWSPPNASMFYWIKLRLPSSMKAENIKDDEGDSVLFLTEKAVHGGILVLPGQCAYADERRSCNVRVSFSMLEEADMDEGLRRLGSLLRE</sequence>
<dbReference type="SUPFAM" id="SSF53383">
    <property type="entry name" value="PLP-dependent transferases"/>
    <property type="match status" value="1"/>
</dbReference>
<feature type="compositionally biased region" description="Basic residues" evidence="6">
    <location>
        <begin position="1"/>
        <end position="10"/>
    </location>
</feature>
<keyword evidence="5" id="KW-0663">Pyridoxal phosphate</keyword>
<dbReference type="InterPro" id="IPR015421">
    <property type="entry name" value="PyrdxlP-dep_Trfase_major"/>
</dbReference>
<dbReference type="PANTHER" id="PTHR42790">
    <property type="entry name" value="AMINOTRANSFERASE"/>
    <property type="match status" value="1"/>
</dbReference>
<dbReference type="Gene3D" id="3.40.640.10">
    <property type="entry name" value="Type I PLP-dependent aspartate aminotransferase-like (Major domain)"/>
    <property type="match status" value="1"/>
</dbReference>
<dbReference type="OrthoDB" id="691673at2759"/>
<proteinExistence type="inferred from homology"/>
<organism evidence="8 9">
    <name type="scientific">Gymnopus androsaceus JB14</name>
    <dbReference type="NCBI Taxonomy" id="1447944"/>
    <lineage>
        <taxon>Eukaryota</taxon>
        <taxon>Fungi</taxon>
        <taxon>Dikarya</taxon>
        <taxon>Basidiomycota</taxon>
        <taxon>Agaricomycotina</taxon>
        <taxon>Agaricomycetes</taxon>
        <taxon>Agaricomycetidae</taxon>
        <taxon>Agaricales</taxon>
        <taxon>Marasmiineae</taxon>
        <taxon>Omphalotaceae</taxon>
        <taxon>Gymnopus</taxon>
    </lineage>
</organism>
<dbReference type="Proteomes" id="UP000799118">
    <property type="component" value="Unassembled WGS sequence"/>
</dbReference>
<dbReference type="Pfam" id="PF00155">
    <property type="entry name" value="Aminotran_1_2"/>
    <property type="match status" value="1"/>
</dbReference>
<evidence type="ECO:0000256" key="5">
    <source>
        <dbReference type="ARBA" id="ARBA00022898"/>
    </source>
</evidence>
<comment type="cofactor">
    <cofactor evidence="1">
        <name>pyridoxal 5'-phosphate</name>
        <dbReference type="ChEBI" id="CHEBI:597326"/>
    </cofactor>
</comment>
<feature type="region of interest" description="Disordered" evidence="6">
    <location>
        <begin position="1"/>
        <end position="26"/>
    </location>
</feature>
<evidence type="ECO:0000256" key="6">
    <source>
        <dbReference type="SAM" id="MobiDB-lite"/>
    </source>
</evidence>
<feature type="domain" description="Aminotransferase class I/classII large" evidence="7">
    <location>
        <begin position="74"/>
        <end position="411"/>
    </location>
</feature>
<evidence type="ECO:0000313" key="8">
    <source>
        <dbReference type="EMBL" id="KAE9408888.1"/>
    </source>
</evidence>
<dbReference type="GO" id="GO:1901605">
    <property type="term" value="P:alpha-amino acid metabolic process"/>
    <property type="evidence" value="ECO:0007669"/>
    <property type="project" value="TreeGrafter"/>
</dbReference>
<evidence type="ECO:0000256" key="2">
    <source>
        <dbReference type="ARBA" id="ARBA00007441"/>
    </source>
</evidence>
<evidence type="ECO:0000256" key="3">
    <source>
        <dbReference type="ARBA" id="ARBA00022576"/>
    </source>
</evidence>
<evidence type="ECO:0000256" key="1">
    <source>
        <dbReference type="ARBA" id="ARBA00001933"/>
    </source>
</evidence>
<comment type="similarity">
    <text evidence="2">Belongs to the class-I pyridoxal-phosphate-dependent aminotransferase family.</text>
</comment>
<dbReference type="AlphaFoldDB" id="A0A6A4II04"/>
<keyword evidence="9" id="KW-1185">Reference proteome</keyword>
<dbReference type="GO" id="GO:0030170">
    <property type="term" value="F:pyridoxal phosphate binding"/>
    <property type="evidence" value="ECO:0007669"/>
    <property type="project" value="InterPro"/>
</dbReference>
<gene>
    <name evidence="8" type="ORF">BT96DRAFT_962538</name>
</gene>
<name>A0A6A4II04_9AGAR</name>
<dbReference type="CDD" id="cd00609">
    <property type="entry name" value="AAT_like"/>
    <property type="match status" value="1"/>
</dbReference>
<dbReference type="PANTHER" id="PTHR42790:SF19">
    <property type="entry name" value="KYNURENINE_ALPHA-AMINOADIPATE AMINOTRANSFERASE, MITOCHONDRIAL"/>
    <property type="match status" value="1"/>
</dbReference>
<keyword evidence="4" id="KW-0808">Transferase</keyword>
<protein>
    <submittedName>
        <fullName evidence="8">TdiD protein</fullName>
    </submittedName>
</protein>
<dbReference type="InterPro" id="IPR050859">
    <property type="entry name" value="Class-I_PLP-dep_aminotransf"/>
</dbReference>
<dbReference type="EMBL" id="ML769389">
    <property type="protein sequence ID" value="KAE9408888.1"/>
    <property type="molecule type" value="Genomic_DNA"/>
</dbReference>
<accession>A0A6A4II04</accession>
<dbReference type="InterPro" id="IPR004839">
    <property type="entry name" value="Aminotransferase_I/II_large"/>
</dbReference>
<evidence type="ECO:0000259" key="7">
    <source>
        <dbReference type="Pfam" id="PF00155"/>
    </source>
</evidence>
<evidence type="ECO:0000256" key="4">
    <source>
        <dbReference type="ARBA" id="ARBA00022679"/>
    </source>
</evidence>
<dbReference type="InterPro" id="IPR015424">
    <property type="entry name" value="PyrdxlP-dep_Trfase"/>
</dbReference>
<reference evidence="8" key="1">
    <citation type="journal article" date="2019" name="Environ. Microbiol.">
        <title>Fungal ecological strategies reflected in gene transcription - a case study of two litter decomposers.</title>
        <authorList>
            <person name="Barbi F."/>
            <person name="Kohler A."/>
            <person name="Barry K."/>
            <person name="Baskaran P."/>
            <person name="Daum C."/>
            <person name="Fauchery L."/>
            <person name="Ihrmark K."/>
            <person name="Kuo A."/>
            <person name="LaButti K."/>
            <person name="Lipzen A."/>
            <person name="Morin E."/>
            <person name="Grigoriev I.V."/>
            <person name="Henrissat B."/>
            <person name="Lindahl B."/>
            <person name="Martin F."/>
        </authorList>
    </citation>
    <scope>NUCLEOTIDE SEQUENCE</scope>
    <source>
        <strain evidence="8">JB14</strain>
    </source>
</reference>
<dbReference type="GO" id="GO:0008483">
    <property type="term" value="F:transaminase activity"/>
    <property type="evidence" value="ECO:0007669"/>
    <property type="project" value="UniProtKB-KW"/>
</dbReference>
<evidence type="ECO:0000313" key="9">
    <source>
        <dbReference type="Proteomes" id="UP000799118"/>
    </source>
</evidence>